<protein>
    <submittedName>
        <fullName evidence="1">Uncharacterized protein</fullName>
    </submittedName>
</protein>
<dbReference type="Proteomes" id="UP001255856">
    <property type="component" value="Unassembled WGS sequence"/>
</dbReference>
<reference evidence="1" key="1">
    <citation type="submission" date="2021-01" db="EMBL/GenBank/DDBJ databases">
        <authorList>
            <person name="Eckstrom K.M.E."/>
        </authorList>
    </citation>
    <scope>NUCLEOTIDE SEQUENCE</scope>
    <source>
        <strain evidence="1">UVCC 0001</strain>
    </source>
</reference>
<dbReference type="EMBL" id="JASFZW010000001">
    <property type="protein sequence ID" value="KAK2080493.1"/>
    <property type="molecule type" value="Genomic_DNA"/>
</dbReference>
<dbReference type="GO" id="GO:0008641">
    <property type="term" value="F:ubiquitin-like modifier activating enzyme activity"/>
    <property type="evidence" value="ECO:0007669"/>
    <property type="project" value="InterPro"/>
</dbReference>
<dbReference type="AlphaFoldDB" id="A0AAD9MN02"/>
<accession>A0AAD9MN02</accession>
<comment type="caution">
    <text evidence="1">The sequence shown here is derived from an EMBL/GenBank/DDBJ whole genome shotgun (WGS) entry which is preliminary data.</text>
</comment>
<evidence type="ECO:0000313" key="2">
    <source>
        <dbReference type="Proteomes" id="UP001255856"/>
    </source>
</evidence>
<proteinExistence type="predicted"/>
<dbReference type="SUPFAM" id="SSF69572">
    <property type="entry name" value="Activating enzymes of the ubiquitin-like proteins"/>
    <property type="match status" value="1"/>
</dbReference>
<gene>
    <name evidence="1" type="ORF">QBZ16_000346</name>
</gene>
<dbReference type="Gene3D" id="3.40.50.720">
    <property type="entry name" value="NAD(P)-binding Rossmann-like Domain"/>
    <property type="match status" value="1"/>
</dbReference>
<organism evidence="1 2">
    <name type="scientific">Prototheca wickerhamii</name>
    <dbReference type="NCBI Taxonomy" id="3111"/>
    <lineage>
        <taxon>Eukaryota</taxon>
        <taxon>Viridiplantae</taxon>
        <taxon>Chlorophyta</taxon>
        <taxon>core chlorophytes</taxon>
        <taxon>Trebouxiophyceae</taxon>
        <taxon>Chlorellales</taxon>
        <taxon>Chlorellaceae</taxon>
        <taxon>Prototheca</taxon>
    </lineage>
</organism>
<evidence type="ECO:0000313" key="1">
    <source>
        <dbReference type="EMBL" id="KAK2080493.1"/>
    </source>
</evidence>
<keyword evidence="2" id="KW-1185">Reference proteome</keyword>
<name>A0AAD9MN02_PROWI</name>
<sequence length="191" mass="20057">MDIAIVIDRPTAEVRAANAACRRAGALFFAGGARSVFGWAFADLGASFEYALEHKAEGGDEVRRSQETVAQCSWEEAMAADLTGRRLTRIHPVYLMLRAQSLAEKSGSSGAEAALSGLSADLGQQVRLDAATYESFAQESASGMPAIAAITGGVAANHILKAISRKGEPLDNFFLFSIANGAGEVSRFGKA</sequence>
<dbReference type="InterPro" id="IPR035985">
    <property type="entry name" value="Ubiquitin-activating_enz"/>
</dbReference>